<evidence type="ECO:0000313" key="1">
    <source>
        <dbReference type="EMBL" id="ODV53318.1"/>
    </source>
</evidence>
<dbReference type="AlphaFoldDB" id="A0A1E4QYQ9"/>
<dbReference type="EMBL" id="MECQ01000008">
    <property type="protein sequence ID" value="ODV53318.1"/>
    <property type="molecule type" value="Genomic_DNA"/>
</dbReference>
<reference evidence="1 2" key="1">
    <citation type="submission" date="2016-09" db="EMBL/GenBank/DDBJ databases">
        <title>Draft genome sequence of the soil isolate, Lysinibacillus fusiformis M5, a potential hypoxanthine producer.</title>
        <authorList>
            <person name="Gallegos-Monterrosa R."/>
            <person name="Maroti G."/>
            <person name="Balint B."/>
            <person name="Kovacs A.T."/>
        </authorList>
    </citation>
    <scope>NUCLEOTIDE SEQUENCE [LARGE SCALE GENOMIC DNA]</scope>
    <source>
        <strain evidence="1 2">M5</strain>
    </source>
</reference>
<comment type="caution">
    <text evidence="1">The sequence shown here is derived from an EMBL/GenBank/DDBJ whole genome shotgun (WGS) entry which is preliminary data.</text>
</comment>
<sequence length="247" mass="26258">MANAPIVSWYEGTNETSKEVTGVVNYGVVDADSASPVKTFYIWNNRGGKEDCSKMEEVVFTTRDRQGGTGDTPGSVVEAVRDNWFQTRCDSLNENDFIPVGKGGVENESGVHALGTLGSTYHADAKTAVAWAAQTVVSLNTAIAPATDNGFIYIVTKAGTTSTTEPTWLTEEGAVIMDGNVEFTAVEKIKTPGTQEILGLKNNVAANGSDADDAAGNFVKISVFAEVPITASAGKNELLKRVSYRYV</sequence>
<gene>
    <name evidence="1" type="ORF">BG258_23745</name>
</gene>
<dbReference type="RefSeq" id="WP_069483559.1">
    <property type="nucleotide sequence ID" value="NZ_JACUVP010000003.1"/>
</dbReference>
<organism evidence="1 2">
    <name type="scientific">Lysinibacillus fusiformis</name>
    <dbReference type="NCBI Taxonomy" id="28031"/>
    <lineage>
        <taxon>Bacteria</taxon>
        <taxon>Bacillati</taxon>
        <taxon>Bacillota</taxon>
        <taxon>Bacilli</taxon>
        <taxon>Bacillales</taxon>
        <taxon>Bacillaceae</taxon>
        <taxon>Lysinibacillus</taxon>
    </lineage>
</organism>
<dbReference type="Proteomes" id="UP000094784">
    <property type="component" value="Unassembled WGS sequence"/>
</dbReference>
<proteinExistence type="predicted"/>
<accession>A0A1E4QYQ9</accession>
<evidence type="ECO:0000313" key="2">
    <source>
        <dbReference type="Proteomes" id="UP000094784"/>
    </source>
</evidence>
<protein>
    <submittedName>
        <fullName evidence="1">Uncharacterized protein</fullName>
    </submittedName>
</protein>
<name>A0A1E4QYQ9_9BACI</name>